<keyword evidence="4" id="KW-0554">One-carbon metabolism</keyword>
<name>A0A8S4A590_9EUPU</name>
<evidence type="ECO:0000256" key="3">
    <source>
        <dbReference type="ARBA" id="ARBA00013025"/>
    </source>
</evidence>
<protein>
    <recommendedName>
        <fullName evidence="3">tetrahydrofolate synthase</fullName>
        <ecNumber evidence="3">6.3.2.17</ecNumber>
    </recommendedName>
    <alternativeName>
        <fullName evidence="11">Folylpoly-gamma-glutamate synthetase</fullName>
    </alternativeName>
    <alternativeName>
        <fullName evidence="10">Tetrahydrofolylpolyglutamate synthase</fullName>
    </alternativeName>
</protein>
<keyword evidence="8" id="KW-0067">ATP-binding</keyword>
<evidence type="ECO:0000256" key="11">
    <source>
        <dbReference type="ARBA" id="ARBA00030876"/>
    </source>
</evidence>
<evidence type="ECO:0000256" key="6">
    <source>
        <dbReference type="ARBA" id="ARBA00022723"/>
    </source>
</evidence>
<keyword evidence="5" id="KW-0436">Ligase</keyword>
<dbReference type="Gene3D" id="3.40.1190.10">
    <property type="entry name" value="Mur-like, catalytic domain"/>
    <property type="match status" value="1"/>
</dbReference>
<dbReference type="InterPro" id="IPR001645">
    <property type="entry name" value="Folylpolyglutamate_synth"/>
</dbReference>
<dbReference type="SUPFAM" id="SSF53623">
    <property type="entry name" value="MurD-like peptide ligases, catalytic domain"/>
    <property type="match status" value="1"/>
</dbReference>
<dbReference type="NCBIfam" id="TIGR01499">
    <property type="entry name" value="folC"/>
    <property type="match status" value="1"/>
</dbReference>
<dbReference type="InterPro" id="IPR036565">
    <property type="entry name" value="Mur-like_cat_sf"/>
</dbReference>
<evidence type="ECO:0000313" key="14">
    <source>
        <dbReference type="Proteomes" id="UP000678393"/>
    </source>
</evidence>
<dbReference type="EMBL" id="CAJHNH020006301">
    <property type="protein sequence ID" value="CAG5133551.1"/>
    <property type="molecule type" value="Genomic_DNA"/>
</dbReference>
<organism evidence="13 14">
    <name type="scientific">Candidula unifasciata</name>
    <dbReference type="NCBI Taxonomy" id="100452"/>
    <lineage>
        <taxon>Eukaryota</taxon>
        <taxon>Metazoa</taxon>
        <taxon>Spiralia</taxon>
        <taxon>Lophotrochozoa</taxon>
        <taxon>Mollusca</taxon>
        <taxon>Gastropoda</taxon>
        <taxon>Heterobranchia</taxon>
        <taxon>Euthyneura</taxon>
        <taxon>Panpulmonata</taxon>
        <taxon>Eupulmonata</taxon>
        <taxon>Stylommatophora</taxon>
        <taxon>Helicina</taxon>
        <taxon>Helicoidea</taxon>
        <taxon>Geomitridae</taxon>
        <taxon>Candidula</taxon>
    </lineage>
</organism>
<dbReference type="GO" id="GO:0006730">
    <property type="term" value="P:one-carbon metabolic process"/>
    <property type="evidence" value="ECO:0007669"/>
    <property type="project" value="UniProtKB-KW"/>
</dbReference>
<evidence type="ECO:0000256" key="7">
    <source>
        <dbReference type="ARBA" id="ARBA00022741"/>
    </source>
</evidence>
<keyword evidence="7" id="KW-0547">Nucleotide-binding</keyword>
<evidence type="ECO:0000313" key="13">
    <source>
        <dbReference type="EMBL" id="CAG5133551.1"/>
    </source>
</evidence>
<evidence type="ECO:0000256" key="5">
    <source>
        <dbReference type="ARBA" id="ARBA00022598"/>
    </source>
</evidence>
<comment type="caution">
    <text evidence="13">The sequence shown here is derived from an EMBL/GenBank/DDBJ whole genome shotgun (WGS) entry which is preliminary data.</text>
</comment>
<dbReference type="AlphaFoldDB" id="A0A8S4A590"/>
<dbReference type="PROSITE" id="PS01011">
    <property type="entry name" value="FOLYLPOLYGLU_SYNT_1"/>
    <property type="match status" value="1"/>
</dbReference>
<dbReference type="PANTHER" id="PTHR11136:SF5">
    <property type="entry name" value="FOLYLPOLYGLUTAMATE SYNTHASE, MITOCHONDRIAL"/>
    <property type="match status" value="1"/>
</dbReference>
<proteinExistence type="inferred from homology"/>
<comment type="pathway">
    <text evidence="1">Cofactor biosynthesis; tetrahydrofolylpolyglutamate biosynthesis.</text>
</comment>
<evidence type="ECO:0000256" key="1">
    <source>
        <dbReference type="ARBA" id="ARBA00005150"/>
    </source>
</evidence>
<sequence length="690" mass="75864">DAMKALQNLQSNAEIIAKARQNPNKKPTKNIPNMIKYIIRSGLTMEDVDKLSVIHVSGTKGKGSTCAFCERILHSHGYKTGLFTSPHMIEVRERIRINGRPISQDLFSKYFWRVYDSLETTQTEIGVGADNGGGMPPYFAFLTVLSLHVFLSEGVDVAVIEVGIGGQFDSTNFFRKPVVCGVTSLGLDHTAILGNTITDIAWNKAGIFKVTPGRPAITIPHDRTAMEVLLKRAHEIQNPLYLAVEMTRECIERHHVKLGIAGAKQVENASLAIQLCRMWEQNHTSGKSMVPHPPTSANSIEEIPQLKISDLDEATVQGLSSCVWPGRAQTVHSAGVTYYLDGAHTKESMEVCAQWFLEAADRDRKQHSWKKCARVLLFNATSDREVAPLLACLTACNFDAALFCTNMLSVVESHNRAGKFVPHFTYQVNRTVTVNHMMEKVNINKSTWDELITKTRQQSKKATEDCGCFNGDTHSLTSSNRESHCDHKIATDTSITSNDFVFLDQNCNKTDIVTTNKVERVTEIASVHEVVSVGKYNAAVPDFSTDSSTTKVRSDHGMAPLSKTTHIGYPQNHSNKCNGAETTSVVTQNGLSKDKVLRPTLNGVVHCSSCLDRSSEKLQEAVSLKFSCILHALMWATQGKDPLVVASGEEFVAASVPESLQDVDHLQILVTGSLHLVGGVLGVIDPHMND</sequence>
<dbReference type="GO" id="GO:0005829">
    <property type="term" value="C:cytosol"/>
    <property type="evidence" value="ECO:0007669"/>
    <property type="project" value="TreeGrafter"/>
</dbReference>
<evidence type="ECO:0000256" key="12">
    <source>
        <dbReference type="ARBA" id="ARBA00047493"/>
    </source>
</evidence>
<evidence type="ECO:0000256" key="9">
    <source>
        <dbReference type="ARBA" id="ARBA00022842"/>
    </source>
</evidence>
<evidence type="ECO:0000256" key="4">
    <source>
        <dbReference type="ARBA" id="ARBA00022563"/>
    </source>
</evidence>
<comment type="catalytic activity">
    <reaction evidence="12">
        <text>(6S)-5,6,7,8-tetrahydrofolyl-(gamma-L-Glu)(n) + L-glutamate + ATP = (6S)-5,6,7,8-tetrahydrofolyl-(gamma-L-Glu)(n+1) + ADP + phosphate + H(+)</text>
        <dbReference type="Rhea" id="RHEA:10580"/>
        <dbReference type="Rhea" id="RHEA-COMP:14738"/>
        <dbReference type="Rhea" id="RHEA-COMP:14740"/>
        <dbReference type="ChEBI" id="CHEBI:15378"/>
        <dbReference type="ChEBI" id="CHEBI:29985"/>
        <dbReference type="ChEBI" id="CHEBI:30616"/>
        <dbReference type="ChEBI" id="CHEBI:43474"/>
        <dbReference type="ChEBI" id="CHEBI:141005"/>
        <dbReference type="ChEBI" id="CHEBI:456216"/>
        <dbReference type="EC" id="6.3.2.17"/>
    </reaction>
</comment>
<dbReference type="GO" id="GO:0046872">
    <property type="term" value="F:metal ion binding"/>
    <property type="evidence" value="ECO:0007669"/>
    <property type="project" value="UniProtKB-KW"/>
</dbReference>
<dbReference type="GO" id="GO:0005524">
    <property type="term" value="F:ATP binding"/>
    <property type="evidence" value="ECO:0007669"/>
    <property type="project" value="UniProtKB-KW"/>
</dbReference>
<evidence type="ECO:0000256" key="10">
    <source>
        <dbReference type="ARBA" id="ARBA00030592"/>
    </source>
</evidence>
<comment type="similarity">
    <text evidence="2">Belongs to the folylpolyglutamate synthase family.</text>
</comment>
<dbReference type="EC" id="6.3.2.17" evidence="3"/>
<dbReference type="Gene3D" id="3.90.190.20">
    <property type="entry name" value="Mur ligase, C-terminal domain"/>
    <property type="match status" value="1"/>
</dbReference>
<reference evidence="13" key="1">
    <citation type="submission" date="2021-04" db="EMBL/GenBank/DDBJ databases">
        <authorList>
            <consortium name="Molecular Ecology Group"/>
        </authorList>
    </citation>
    <scope>NUCLEOTIDE SEQUENCE</scope>
</reference>
<dbReference type="InterPro" id="IPR018109">
    <property type="entry name" value="Folylpolyglutamate_synth_CS"/>
</dbReference>
<accession>A0A8S4A590</accession>
<evidence type="ECO:0000256" key="2">
    <source>
        <dbReference type="ARBA" id="ARBA00008276"/>
    </source>
</evidence>
<feature type="non-terminal residue" evidence="13">
    <location>
        <position position="1"/>
    </location>
</feature>
<dbReference type="InterPro" id="IPR036615">
    <property type="entry name" value="Mur_ligase_C_dom_sf"/>
</dbReference>
<gene>
    <name evidence="13" type="ORF">CUNI_LOCUS19109</name>
</gene>
<evidence type="ECO:0000256" key="8">
    <source>
        <dbReference type="ARBA" id="ARBA00022840"/>
    </source>
</evidence>
<keyword evidence="14" id="KW-1185">Reference proteome</keyword>
<keyword evidence="6" id="KW-0479">Metal-binding</keyword>
<keyword evidence="9" id="KW-0460">Magnesium</keyword>
<dbReference type="PANTHER" id="PTHR11136">
    <property type="entry name" value="FOLYLPOLYGLUTAMATE SYNTHASE-RELATED"/>
    <property type="match status" value="1"/>
</dbReference>
<dbReference type="Proteomes" id="UP000678393">
    <property type="component" value="Unassembled WGS sequence"/>
</dbReference>
<dbReference type="OrthoDB" id="5212574at2759"/>
<dbReference type="GO" id="GO:0004326">
    <property type="term" value="F:tetrahydrofolylpolyglutamate synthase activity"/>
    <property type="evidence" value="ECO:0007669"/>
    <property type="project" value="UniProtKB-EC"/>
</dbReference>
<dbReference type="GO" id="GO:0005739">
    <property type="term" value="C:mitochondrion"/>
    <property type="evidence" value="ECO:0007669"/>
    <property type="project" value="TreeGrafter"/>
</dbReference>
<dbReference type="SUPFAM" id="SSF53244">
    <property type="entry name" value="MurD-like peptide ligases, peptide-binding domain"/>
    <property type="match status" value="1"/>
</dbReference>